<reference evidence="5" key="1">
    <citation type="submission" date="2024-03" db="EMBL/GenBank/DDBJ databases">
        <title>WGS assembly of Saponaria officinalis var. Norfolk2.</title>
        <authorList>
            <person name="Jenkins J."/>
            <person name="Shu S."/>
            <person name="Grimwood J."/>
            <person name="Barry K."/>
            <person name="Goodstein D."/>
            <person name="Schmutz J."/>
            <person name="Leebens-Mack J."/>
            <person name="Osbourn A."/>
        </authorList>
    </citation>
    <scope>NUCLEOTIDE SEQUENCE [LARGE SCALE GENOMIC DNA]</scope>
    <source>
        <strain evidence="5">JIC</strain>
    </source>
</reference>
<feature type="compositionally biased region" description="Basic and acidic residues" evidence="4">
    <location>
        <begin position="95"/>
        <end position="105"/>
    </location>
</feature>
<keyword evidence="3" id="KW-0539">Nucleus</keyword>
<sequence>MVYADGVDSLAFVDPLVDYSPFSFNLSSSFPPLPNPNHDSLLSHLKNLVLRNPDSIVNQGKTIKDGGMDVLENDKTVVVASEDQNERPLTGSDKNPQERRPDLGLKRAKFKVKPMPSSQPDTNLEPSIDIDNLSDPEEFFEAFERMENAKKEMRRLKGQPLVDIDQNRSSLHPRGQRPSLLRKSATYKHHSYSSTGVPDKDDALLSSQEADYHRIMSPTREDVMPEIDAMKDSAEIRVSDVKSAMGSKVSELDELLSCNYDVLDEDGVQTLLQDKLNLKPVDIEKLFLPEMPDVRSRVALPKTTDSIYHLHDSVNPASSKPLNFKYQFKKSSPSNLASPSLPKSPLASISSLNKHISIFSPSKDPFSPLDIDSSQGVTRNKQVEQIGKKTDSHDFSRFFANGEESSMAITSPSRFARNTVIPNMESREQLDEAGHSHVNVTSKDSHEIEKSPACREENIAVSEMVPSPIAKESTPIDDPEECLKSPTNGEEDYPVSGEASLASATKDVDSTIALSEQEDQIAADPKPAGKESLSEGSAVEKASVNGEQQANKGRKGKGKSNAPVQKEPKNKKRKVEVASPLPRKVNEQSRRNSLYAAGTKWEAGLRRSTRIRMRPLEFWRGERFLYGRVHKSMVSVIGVKYTSPTKDAEGPAVKVKSFVSDEYKNLLDLASSY</sequence>
<gene>
    <name evidence="5" type="ORF">RND81_11G124100</name>
</gene>
<evidence type="ECO:0008006" key="7">
    <source>
        <dbReference type="Google" id="ProtNLM"/>
    </source>
</evidence>
<comment type="similarity">
    <text evidence="2">Belongs to the CENP-C/MIF2 family.</text>
</comment>
<evidence type="ECO:0000256" key="4">
    <source>
        <dbReference type="SAM" id="MobiDB-lite"/>
    </source>
</evidence>
<dbReference type="PANTHER" id="PTHR16684">
    <property type="entry name" value="CENTROMERE PROTEIN C"/>
    <property type="match status" value="1"/>
</dbReference>
<organism evidence="5 6">
    <name type="scientific">Saponaria officinalis</name>
    <name type="common">Common soapwort</name>
    <name type="synonym">Lychnis saponaria</name>
    <dbReference type="NCBI Taxonomy" id="3572"/>
    <lineage>
        <taxon>Eukaryota</taxon>
        <taxon>Viridiplantae</taxon>
        <taxon>Streptophyta</taxon>
        <taxon>Embryophyta</taxon>
        <taxon>Tracheophyta</taxon>
        <taxon>Spermatophyta</taxon>
        <taxon>Magnoliopsida</taxon>
        <taxon>eudicotyledons</taxon>
        <taxon>Gunneridae</taxon>
        <taxon>Pentapetalae</taxon>
        <taxon>Caryophyllales</taxon>
        <taxon>Caryophyllaceae</taxon>
        <taxon>Caryophylleae</taxon>
        <taxon>Saponaria</taxon>
    </lineage>
</organism>
<evidence type="ECO:0000256" key="2">
    <source>
        <dbReference type="ARBA" id="ARBA00010291"/>
    </source>
</evidence>
<feature type="region of interest" description="Disordered" evidence="4">
    <location>
        <begin position="429"/>
        <end position="591"/>
    </location>
</feature>
<dbReference type="EMBL" id="JBDFQZ010000011">
    <property type="protein sequence ID" value="KAK9677153.1"/>
    <property type="molecule type" value="Genomic_DNA"/>
</dbReference>
<dbReference type="GO" id="GO:0000776">
    <property type="term" value="C:kinetochore"/>
    <property type="evidence" value="ECO:0007669"/>
    <property type="project" value="InterPro"/>
</dbReference>
<dbReference type="Proteomes" id="UP001443914">
    <property type="component" value="Unassembled WGS sequence"/>
</dbReference>
<evidence type="ECO:0000313" key="5">
    <source>
        <dbReference type="EMBL" id="KAK9677153.1"/>
    </source>
</evidence>
<name>A0AAW1HL95_SAPOF</name>
<dbReference type="PANTHER" id="PTHR16684:SF11">
    <property type="entry name" value="CENTROMERE PROTEIN C"/>
    <property type="match status" value="1"/>
</dbReference>
<dbReference type="GO" id="GO:0019237">
    <property type="term" value="F:centromeric DNA binding"/>
    <property type="evidence" value="ECO:0007669"/>
    <property type="project" value="InterPro"/>
</dbReference>
<dbReference type="AlphaFoldDB" id="A0AAW1HL95"/>
<dbReference type="GO" id="GO:0005634">
    <property type="term" value="C:nucleus"/>
    <property type="evidence" value="ECO:0007669"/>
    <property type="project" value="UniProtKB-SubCell"/>
</dbReference>
<comment type="subcellular location">
    <subcellularLocation>
        <location evidence="1">Nucleus</location>
    </subcellularLocation>
</comment>
<evidence type="ECO:0000256" key="1">
    <source>
        <dbReference type="ARBA" id="ARBA00004123"/>
    </source>
</evidence>
<dbReference type="GO" id="GO:0051455">
    <property type="term" value="P:spindle attachment to meiosis I kinetochore"/>
    <property type="evidence" value="ECO:0007669"/>
    <property type="project" value="TreeGrafter"/>
</dbReference>
<evidence type="ECO:0000256" key="3">
    <source>
        <dbReference type="ARBA" id="ARBA00023242"/>
    </source>
</evidence>
<feature type="compositionally biased region" description="Basic and acidic residues" evidence="4">
    <location>
        <begin position="443"/>
        <end position="458"/>
    </location>
</feature>
<dbReference type="GO" id="GO:0051382">
    <property type="term" value="P:kinetochore assembly"/>
    <property type="evidence" value="ECO:0007669"/>
    <property type="project" value="InterPro"/>
</dbReference>
<proteinExistence type="inferred from homology"/>
<dbReference type="GO" id="GO:0051315">
    <property type="term" value="P:attachment of mitotic spindle microtubules to kinetochore"/>
    <property type="evidence" value="ECO:0007669"/>
    <property type="project" value="TreeGrafter"/>
</dbReference>
<accession>A0AAW1HL95</accession>
<feature type="region of interest" description="Disordered" evidence="4">
    <location>
        <begin position="80"/>
        <end position="131"/>
    </location>
</feature>
<feature type="compositionally biased region" description="Polar residues" evidence="4">
    <location>
        <begin position="116"/>
        <end position="125"/>
    </location>
</feature>
<protein>
    <recommendedName>
        <fullName evidence="7">Centromere protein C</fullName>
    </recommendedName>
</protein>
<evidence type="ECO:0000313" key="6">
    <source>
        <dbReference type="Proteomes" id="UP001443914"/>
    </source>
</evidence>
<dbReference type="InterPro" id="IPR028386">
    <property type="entry name" value="CENP-C/Mif2/cnp3"/>
</dbReference>
<feature type="region of interest" description="Disordered" evidence="4">
    <location>
        <begin position="166"/>
        <end position="202"/>
    </location>
</feature>
<comment type="caution">
    <text evidence="5">The sequence shown here is derived from an EMBL/GenBank/DDBJ whole genome shotgun (WGS) entry which is preliminary data.</text>
</comment>
<keyword evidence="6" id="KW-1185">Reference proteome</keyword>